<protein>
    <recommendedName>
        <fullName evidence="3">SH3b domain-containing protein</fullName>
    </recommendedName>
</protein>
<dbReference type="AlphaFoldDB" id="A0A160TVW4"/>
<dbReference type="Pfam" id="PF08238">
    <property type="entry name" value="Sel1"/>
    <property type="match status" value="3"/>
</dbReference>
<evidence type="ECO:0000259" key="3">
    <source>
        <dbReference type="PROSITE" id="PS51781"/>
    </source>
</evidence>
<sequence length="544" mass="59133">MRSQRSSHIIFPVKTCEPILCARIFSVLVIVFLLLGSHGAMGDERLDAVKAYKSQDYQTAVRIWRSYAAKGDVEAQYLLGVAYHKGHGVNKSLNQTIAWFRKAAQGGHSTAMFNLGAAYWKGIGVRQNLGRAVDWWKKSAAKGEASAQYNLASCYLSGKGIEHDLREAYYWINLATKQKHPGADKVALMIKQEAKRSGLTLAELSKDTTTQHSTTRNPTDPATESGFTAATVGARGAVVHLSKPTSNAITKLSSGTPIKVVSTRDKWSQVHIPLAINVWVFGTLISQNGDTARIVGEGVRARTRPSTQSGSSVIGNFEKGEYVRVLSTSGDWARVTAPRTMRAWILSKQLEIHPSVTDQWLNRWQSAATRPDSAETAENTAIDISPSSDSGQTSALFRAALVTQANAPVLAQPNAGGAVIALLDSNTPIKIIGSKGNWKMIQSPNGLDVWVWGKFIDERGATATINRNRVRIRSRPSTTETSDVLGALDSGTKVTVIGHKGDWARLRIFGAVSGWIDSAQVMTLPTVSEDWRARWASAQAIATR</sequence>
<dbReference type="PANTHER" id="PTHR11102:SF160">
    <property type="entry name" value="ERAD-ASSOCIATED E3 UBIQUITIN-PROTEIN LIGASE COMPONENT HRD3"/>
    <property type="match status" value="1"/>
</dbReference>
<evidence type="ECO:0000313" key="4">
    <source>
        <dbReference type="EMBL" id="CUS52787.1"/>
    </source>
</evidence>
<dbReference type="InterPro" id="IPR006597">
    <property type="entry name" value="Sel1-like"/>
</dbReference>
<dbReference type="Pfam" id="PF08239">
    <property type="entry name" value="SH3_3"/>
    <property type="match status" value="2"/>
</dbReference>
<keyword evidence="2" id="KW-0812">Transmembrane</keyword>
<feature type="compositionally biased region" description="Polar residues" evidence="1">
    <location>
        <begin position="207"/>
        <end position="225"/>
    </location>
</feature>
<proteinExistence type="predicted"/>
<accession>A0A160TVW4</accession>
<dbReference type="EMBL" id="CZRL01000089">
    <property type="protein sequence ID" value="CUS52787.1"/>
    <property type="molecule type" value="Genomic_DNA"/>
</dbReference>
<organism evidence="4">
    <name type="scientific">hydrothermal vent metagenome</name>
    <dbReference type="NCBI Taxonomy" id="652676"/>
    <lineage>
        <taxon>unclassified sequences</taxon>
        <taxon>metagenomes</taxon>
        <taxon>ecological metagenomes</taxon>
    </lineage>
</organism>
<evidence type="ECO:0000256" key="2">
    <source>
        <dbReference type="SAM" id="Phobius"/>
    </source>
</evidence>
<keyword evidence="2" id="KW-1133">Transmembrane helix</keyword>
<feature type="transmembrane region" description="Helical" evidence="2">
    <location>
        <begin position="20"/>
        <end position="41"/>
    </location>
</feature>
<evidence type="ECO:0000256" key="1">
    <source>
        <dbReference type="SAM" id="MobiDB-lite"/>
    </source>
</evidence>
<feature type="domain" description="SH3b" evidence="3">
    <location>
        <begin position="460"/>
        <end position="525"/>
    </location>
</feature>
<dbReference type="InterPro" id="IPR050767">
    <property type="entry name" value="Sel1_AlgK"/>
</dbReference>
<name>A0A160TVW4_9ZZZZ</name>
<dbReference type="PANTHER" id="PTHR11102">
    <property type="entry name" value="SEL-1-LIKE PROTEIN"/>
    <property type="match status" value="1"/>
</dbReference>
<keyword evidence="2" id="KW-0472">Membrane</keyword>
<dbReference type="SMART" id="SM00671">
    <property type="entry name" value="SEL1"/>
    <property type="match status" value="3"/>
</dbReference>
<dbReference type="SMART" id="SM00287">
    <property type="entry name" value="SH3b"/>
    <property type="match status" value="3"/>
</dbReference>
<feature type="domain" description="SH3b" evidence="3">
    <location>
        <begin position="289"/>
        <end position="354"/>
    </location>
</feature>
<gene>
    <name evidence="4" type="ORF">MGWOODY_XGa1321</name>
</gene>
<dbReference type="PROSITE" id="PS51781">
    <property type="entry name" value="SH3B"/>
    <property type="match status" value="2"/>
</dbReference>
<dbReference type="InterPro" id="IPR011990">
    <property type="entry name" value="TPR-like_helical_dom_sf"/>
</dbReference>
<dbReference type="Gene3D" id="2.30.30.40">
    <property type="entry name" value="SH3 Domains"/>
    <property type="match status" value="3"/>
</dbReference>
<dbReference type="InterPro" id="IPR003646">
    <property type="entry name" value="SH3-like_bac-type"/>
</dbReference>
<dbReference type="Gene3D" id="1.25.40.10">
    <property type="entry name" value="Tetratricopeptide repeat domain"/>
    <property type="match status" value="1"/>
</dbReference>
<reference evidence="4" key="1">
    <citation type="submission" date="2015-10" db="EMBL/GenBank/DDBJ databases">
        <authorList>
            <person name="Gilbert D.G."/>
        </authorList>
    </citation>
    <scope>NUCLEOTIDE SEQUENCE</scope>
</reference>
<dbReference type="SUPFAM" id="SSF81901">
    <property type="entry name" value="HCP-like"/>
    <property type="match status" value="1"/>
</dbReference>
<feature type="region of interest" description="Disordered" evidence="1">
    <location>
        <begin position="201"/>
        <end position="225"/>
    </location>
</feature>